<keyword evidence="1" id="KW-1133">Transmembrane helix</keyword>
<reference evidence="2" key="1">
    <citation type="submission" date="2019-08" db="EMBL/GenBank/DDBJ databases">
        <authorList>
            <person name="Kucharzyk K."/>
            <person name="Murdoch R.W."/>
            <person name="Higgins S."/>
            <person name="Loffler F."/>
        </authorList>
    </citation>
    <scope>NUCLEOTIDE SEQUENCE</scope>
</reference>
<keyword evidence="1" id="KW-0472">Membrane</keyword>
<comment type="caution">
    <text evidence="2">The sequence shown here is derived from an EMBL/GenBank/DDBJ whole genome shotgun (WGS) entry which is preliminary data.</text>
</comment>
<evidence type="ECO:0000256" key="1">
    <source>
        <dbReference type="SAM" id="Phobius"/>
    </source>
</evidence>
<protein>
    <submittedName>
        <fullName evidence="2">Uncharacterized protein</fullName>
    </submittedName>
</protein>
<name>A0A645J4X8_9ZZZZ</name>
<accession>A0A645J4X8</accession>
<feature type="transmembrane region" description="Helical" evidence="1">
    <location>
        <begin position="23"/>
        <end position="41"/>
    </location>
</feature>
<dbReference type="AlphaFoldDB" id="A0A645J4X8"/>
<dbReference type="EMBL" id="VSSQ01122850">
    <property type="protein sequence ID" value="MPN54533.1"/>
    <property type="molecule type" value="Genomic_DNA"/>
</dbReference>
<evidence type="ECO:0000313" key="2">
    <source>
        <dbReference type="EMBL" id="MPN54533.1"/>
    </source>
</evidence>
<proteinExistence type="predicted"/>
<organism evidence="2">
    <name type="scientific">bioreactor metagenome</name>
    <dbReference type="NCBI Taxonomy" id="1076179"/>
    <lineage>
        <taxon>unclassified sequences</taxon>
        <taxon>metagenomes</taxon>
        <taxon>ecological metagenomes</taxon>
    </lineage>
</organism>
<gene>
    <name evidence="2" type="ORF">SDC9_202203</name>
</gene>
<sequence length="143" mass="16854">MCLHAAGFKPAPMEKYQCSCMRYVVFFLEFLNVYLISIVCLKRYVADIQLIVYGIGKCEFAIECCLPCHDFCSARRLKVREKIGRKLHLIFQRSICKFIDRLELIHDILQIRLEYIKRFGMISVNDSTRIKLFYQTVSLKISL</sequence>
<keyword evidence="1" id="KW-0812">Transmembrane</keyword>